<feature type="signal peptide" evidence="1">
    <location>
        <begin position="1"/>
        <end position="25"/>
    </location>
</feature>
<accession>A0AAP2G8K3</accession>
<gene>
    <name evidence="2" type="ORF">IV417_09385</name>
</gene>
<comment type="caution">
    <text evidence="2">The sequence shown here is derived from an EMBL/GenBank/DDBJ whole genome shotgun (WGS) entry which is preliminary data.</text>
</comment>
<sequence length="246" mass="27724">MLTFGQFKGFAIVNAALFCAAPALAQSSLPPKGCEAFLTVQQRSCTVSHFWRCEGAPEGTTWEAVYDEDGPSSVHTYDRDFQWLDGYFFDSGISERLYEPGPDPISMSELLGTGRDTYDFSMVELSEDGQQITRTKGTDEFIGRLETIDGVTLRMVYVDSETFNEEGEVIFSSHGFQYVWPEERLFFLGTDTSNNGEEAWESDSTPVDFIFPGEKNFDRLRPVYDCGELSVRLSDPQSHIHQGAFR</sequence>
<dbReference type="RefSeq" id="WP_327793828.1">
    <property type="nucleotide sequence ID" value="NZ_JADQAZ010000002.1"/>
</dbReference>
<dbReference type="EMBL" id="JADQAZ010000002">
    <property type="protein sequence ID" value="MBT0957599.1"/>
    <property type="molecule type" value="Genomic_DNA"/>
</dbReference>
<feature type="chain" id="PRO_5043003364" evidence="1">
    <location>
        <begin position="26"/>
        <end position="246"/>
    </location>
</feature>
<proteinExistence type="predicted"/>
<dbReference type="Proteomes" id="UP001315686">
    <property type="component" value="Unassembled WGS sequence"/>
</dbReference>
<keyword evidence="3" id="KW-1185">Reference proteome</keyword>
<name>A0AAP2G8K3_9RHOB</name>
<evidence type="ECO:0000313" key="3">
    <source>
        <dbReference type="Proteomes" id="UP001315686"/>
    </source>
</evidence>
<keyword evidence="1" id="KW-0732">Signal</keyword>
<evidence type="ECO:0000313" key="2">
    <source>
        <dbReference type="EMBL" id="MBT0957599.1"/>
    </source>
</evidence>
<evidence type="ECO:0000256" key="1">
    <source>
        <dbReference type="SAM" id="SignalP"/>
    </source>
</evidence>
<protein>
    <submittedName>
        <fullName evidence="2">Uncharacterized protein</fullName>
    </submittedName>
</protein>
<organism evidence="2 3">
    <name type="scientific">Harenicola maris</name>
    <dbReference type="NCBI Taxonomy" id="2841044"/>
    <lineage>
        <taxon>Bacteria</taxon>
        <taxon>Pseudomonadati</taxon>
        <taxon>Pseudomonadota</taxon>
        <taxon>Alphaproteobacteria</taxon>
        <taxon>Rhodobacterales</taxon>
        <taxon>Paracoccaceae</taxon>
        <taxon>Harenicola</taxon>
    </lineage>
</organism>
<dbReference type="AlphaFoldDB" id="A0AAP2G8K3"/>
<reference evidence="2 3" key="1">
    <citation type="journal article" date="2021" name="Arch. Microbiol.">
        <title>Harenicola maris gen. nov., sp. nov. isolated from the Sea of Japan shallow sediments.</title>
        <authorList>
            <person name="Romanenko L.A."/>
            <person name="Kurilenko V.V."/>
            <person name="Chernysheva N.Y."/>
            <person name="Tekutyeva L.A."/>
            <person name="Velansky P.V."/>
            <person name="Svetashev V.I."/>
            <person name="Isaeva M.P."/>
        </authorList>
    </citation>
    <scope>NUCLEOTIDE SEQUENCE [LARGE SCALE GENOMIC DNA]</scope>
    <source>
        <strain evidence="2 3">KMM 3653</strain>
    </source>
</reference>